<evidence type="ECO:0000259" key="8">
    <source>
        <dbReference type="PROSITE" id="PS51676"/>
    </source>
</evidence>
<dbReference type="InterPro" id="IPR036890">
    <property type="entry name" value="HATPase_C_sf"/>
</dbReference>
<dbReference type="SUPFAM" id="SSF54211">
    <property type="entry name" value="Ribosomal protein S5 domain 2-like"/>
    <property type="match status" value="1"/>
</dbReference>
<dbReference type="InterPro" id="IPR001202">
    <property type="entry name" value="WW_dom"/>
</dbReference>
<proteinExistence type="inferred from homology"/>
<dbReference type="HAMAP" id="MF_00505">
    <property type="entry name" value="HSP90"/>
    <property type="match status" value="1"/>
</dbReference>
<feature type="region of interest" description="Disordered" evidence="6">
    <location>
        <begin position="429"/>
        <end position="452"/>
    </location>
</feature>
<reference evidence="10" key="1">
    <citation type="journal article" date="2017" name="Nat. Ecol. Evol.">
        <title>Genome expansion and lineage-specific genetic innovations in the forest pathogenic fungi Armillaria.</title>
        <authorList>
            <person name="Sipos G."/>
            <person name="Prasanna A.N."/>
            <person name="Walter M.C."/>
            <person name="O'Connor E."/>
            <person name="Balint B."/>
            <person name="Krizsan K."/>
            <person name="Kiss B."/>
            <person name="Hess J."/>
            <person name="Varga T."/>
            <person name="Slot J."/>
            <person name="Riley R."/>
            <person name="Boka B."/>
            <person name="Rigling D."/>
            <person name="Barry K."/>
            <person name="Lee J."/>
            <person name="Mihaltcheva S."/>
            <person name="LaButti K."/>
            <person name="Lipzen A."/>
            <person name="Waldron R."/>
            <person name="Moloney N.M."/>
            <person name="Sperisen C."/>
            <person name="Kredics L."/>
            <person name="Vagvoelgyi C."/>
            <person name="Patrignani A."/>
            <person name="Fitzpatrick D."/>
            <person name="Nagy I."/>
            <person name="Doyle S."/>
            <person name="Anderson J.B."/>
            <person name="Grigoriev I.V."/>
            <person name="Gueldener U."/>
            <person name="Muensterkoetter M."/>
            <person name="Nagy L.G."/>
        </authorList>
    </citation>
    <scope>NUCLEOTIDE SEQUENCE [LARGE SCALE GENOMIC DNA]</scope>
    <source>
        <strain evidence="10">28-4</strain>
    </source>
</reference>
<dbReference type="SUPFAM" id="SSF110942">
    <property type="entry name" value="HSP90 C-terminal domain"/>
    <property type="match status" value="1"/>
</dbReference>
<dbReference type="Gene3D" id="2.20.70.10">
    <property type="match status" value="2"/>
</dbReference>
<feature type="domain" description="FF" evidence="8">
    <location>
        <begin position="241"/>
        <end position="295"/>
    </location>
</feature>
<dbReference type="EMBL" id="KZ293421">
    <property type="protein sequence ID" value="PBK72579.1"/>
    <property type="molecule type" value="Genomic_DNA"/>
</dbReference>
<comment type="similarity">
    <text evidence="1">Belongs to the heat shock protein 90 family.</text>
</comment>
<dbReference type="InterPro" id="IPR036517">
    <property type="entry name" value="FF_domain_sf"/>
</dbReference>
<dbReference type="CDD" id="cd00201">
    <property type="entry name" value="WW"/>
    <property type="match status" value="1"/>
</dbReference>
<evidence type="ECO:0000256" key="4">
    <source>
        <dbReference type="ARBA" id="ARBA00023186"/>
    </source>
</evidence>
<feature type="domain" description="WW" evidence="7">
    <location>
        <begin position="12"/>
        <end position="45"/>
    </location>
</feature>
<dbReference type="PROSITE" id="PS01159">
    <property type="entry name" value="WW_DOMAIN_1"/>
    <property type="match status" value="1"/>
</dbReference>
<protein>
    <submittedName>
        <fullName evidence="9">HSP90-domain-containing protein</fullName>
    </submittedName>
</protein>
<dbReference type="PROSITE" id="PS00298">
    <property type="entry name" value="HSP90"/>
    <property type="match status" value="1"/>
</dbReference>
<keyword evidence="3" id="KW-0067">ATP-binding</keyword>
<dbReference type="GO" id="GO:0140662">
    <property type="term" value="F:ATP-dependent protein folding chaperone"/>
    <property type="evidence" value="ECO:0007669"/>
    <property type="project" value="InterPro"/>
</dbReference>
<name>A0A2H3BNZ1_9AGAR</name>
<dbReference type="SUPFAM" id="SSF55874">
    <property type="entry name" value="ATPase domain of HSP90 chaperone/DNA topoisomerase II/histidine kinase"/>
    <property type="match status" value="1"/>
</dbReference>
<dbReference type="InterPro" id="IPR001404">
    <property type="entry name" value="Hsp90_fam"/>
</dbReference>
<evidence type="ECO:0000256" key="2">
    <source>
        <dbReference type="ARBA" id="ARBA00022741"/>
    </source>
</evidence>
<organism evidence="9 10">
    <name type="scientific">Armillaria solidipes</name>
    <dbReference type="NCBI Taxonomy" id="1076256"/>
    <lineage>
        <taxon>Eukaryota</taxon>
        <taxon>Fungi</taxon>
        <taxon>Dikarya</taxon>
        <taxon>Basidiomycota</taxon>
        <taxon>Agaricomycotina</taxon>
        <taxon>Agaricomycetes</taxon>
        <taxon>Agaricomycetidae</taxon>
        <taxon>Agaricales</taxon>
        <taxon>Marasmiineae</taxon>
        <taxon>Physalacriaceae</taxon>
        <taxon>Armillaria</taxon>
    </lineage>
</organism>
<dbReference type="STRING" id="1076256.A0A2H3BNZ1"/>
<dbReference type="GO" id="GO:0051082">
    <property type="term" value="F:unfolded protein binding"/>
    <property type="evidence" value="ECO:0007669"/>
    <property type="project" value="InterPro"/>
</dbReference>
<sequence length="1537" mass="174877">MSAPPFASLGPPPLPMGWTQHAGPNGQPYYFNAHTKESTYVRPLPSIPNATAAVTTKKEKPAVKIPIPGTEWMRVKTTGGNTFYFHKSKKTSLWTVPEEIKDALEKFEQEEAKAIEEGKLKAIREEEEAAKRAEEERDREVERIKAEVQNMVKRKAQGDVPVDEVVVSKKPKLEEKAEEDSDESEEEDWQREAAEQLAAEAEVERKRQEEEALKEKELAEQEAKALQEKQIKIPDRVDLSIEEGKALFKTLLREKDVNPLHPWDTSLPLFVSDPRYVLLPSVSTRRDAFDAYCRERARELRQQNVKKEKEAGNPKDEFDRLLATEVKSTRLSWGDFRRSWKKDRRFYGWGRDDREREKRFKEHLKELGEKKRAASQKAEFDFFALLRENQLSQDAVWKDVKRSLTRDPRYDAVGSSSLREELFKTFQKAQEKGRDEKTATIEDSPDNGKMDVDIDENERRRLRKEKAVREREERVRIERGIVEANIGRSRNELNKEEGERDFRTLLTDAIREPQMTWESALPQLQTDPRFRNSPLPVDQMLHLFHTHIGHLRGKHIKSLHTLFESYAPSLATDFKSIPIASLLSSLPVTKLGYTANVLEHEFEKWQRERTFDSRKAFDDMLSENSFVEFWGRLGKIGGEGVDGGVKADDTGEDEGEGGGGKVDMKALAKNVDVREMEKVLKNDKRYIMFDHVPEQRERWIRAARHLYRFSRYVRVLKGVSTSLGRAMRILPSLFLSLSFITSYVAAQDGTDAQKETYDYQSDVARMRKIVINSLYSHKEVFLRELISNANDALEKLRLVSLTDKTVWDGSDPLNITIKAEKSEDGSEGTLIITDTGIGMSPEELKRNLGTLAKSGTSEFLARAESQDGTNTGNLIGAFGLGFYSSFLVADKVRVASLPPPSAENPHPIQHVFSSSAEEGSFDIYPDPRGNTLGRGTEITLHLKSEDIEYVETSAVIDLVNKHSSFSSSFPIYLFTQRFEEVPDEDAEAVVPPSEAEVPEEPKDGDEVIDEDEGIVEDVTEEAEPVEVPPPATKSVLVDEWVQLNAQAPLWTRDPKTVSDEEYRMFYKATFKDNEDPLAWHHFSGDSGSGVSFKAIIFLPNKLDDAYWQQPLASKSKDIRLMVKRVFITNDLGDDALPKWASWVKVVIDAEDLPLNVSRETLQSNLFLRQLKQIILKRIIQLFTRLSEEEGEKLEEMHKTYGSILKLGAVEDLKNRDKLTALTRFATNQRESVSLDQYLENKKQGQKQIFFLAEMGKETKDLAKSVFVEKLDARGYEVLLLNEPLDEILVQNIRNWKKISFQDVAKVGLKFGDEDLDAEEAKENQEALAEKFKPLLDYLKKEAEGVVRDVTLSDRLVTSPCAIVADSFGYTANVQRMMSASHKGNNGPNDVMHEFAMKAKLLEINPRSPLIEGLLRKVEALPEDEEEKDLEAEEELKEVTSILIDGALIRSGFEVPDTNDFFSRVDRVLRRSLGVSETAPTDTTVKPAPPVDPELPEPEDFLSNKPGIVLPDHMKDQVSIEMEEIDEFGNVVVNHDEL</sequence>
<dbReference type="NCBIfam" id="NF003555">
    <property type="entry name" value="PRK05218.1"/>
    <property type="match status" value="1"/>
</dbReference>
<dbReference type="SMART" id="SM00456">
    <property type="entry name" value="WW"/>
    <property type="match status" value="2"/>
</dbReference>
<dbReference type="Pfam" id="PF00397">
    <property type="entry name" value="WW"/>
    <property type="match status" value="1"/>
</dbReference>
<dbReference type="Gene3D" id="1.10.10.440">
    <property type="entry name" value="FF domain"/>
    <property type="match status" value="5"/>
</dbReference>
<dbReference type="InterPro" id="IPR020568">
    <property type="entry name" value="Ribosomal_Su5_D2-typ_SF"/>
</dbReference>
<evidence type="ECO:0000256" key="1">
    <source>
        <dbReference type="ARBA" id="ARBA00008239"/>
    </source>
</evidence>
<dbReference type="CDD" id="cd16927">
    <property type="entry name" value="HATPase_Hsp90-like"/>
    <property type="match status" value="1"/>
</dbReference>
<dbReference type="Proteomes" id="UP000218334">
    <property type="component" value="Unassembled WGS sequence"/>
</dbReference>
<dbReference type="Gene3D" id="3.30.230.80">
    <property type="match status" value="1"/>
</dbReference>
<keyword evidence="5" id="KW-0175">Coiled coil</keyword>
<feature type="compositionally biased region" description="Acidic residues" evidence="6">
    <location>
        <begin position="176"/>
        <end position="189"/>
    </location>
</feature>
<gene>
    <name evidence="9" type="ORF">ARMSODRAFT_908340</name>
</gene>
<dbReference type="InterPro" id="IPR036020">
    <property type="entry name" value="WW_dom_sf"/>
</dbReference>
<feature type="region of interest" description="Disordered" evidence="6">
    <location>
        <begin position="152"/>
        <end position="214"/>
    </location>
</feature>
<dbReference type="InterPro" id="IPR037196">
    <property type="entry name" value="HSP90_C"/>
</dbReference>
<dbReference type="SUPFAM" id="SSF51045">
    <property type="entry name" value="WW domain"/>
    <property type="match status" value="2"/>
</dbReference>
<feature type="domain" description="WW" evidence="7">
    <location>
        <begin position="72"/>
        <end position="99"/>
    </location>
</feature>
<feature type="region of interest" description="Disordered" evidence="6">
    <location>
        <begin position="1"/>
        <end position="26"/>
    </location>
</feature>
<keyword evidence="10" id="KW-1185">Reference proteome</keyword>
<dbReference type="Gene3D" id="1.20.120.790">
    <property type="entry name" value="Heat shock protein 90, C-terminal domain"/>
    <property type="match status" value="1"/>
</dbReference>
<accession>A0A2H3BNZ1</accession>
<dbReference type="Pfam" id="PF00183">
    <property type="entry name" value="HSP90"/>
    <property type="match status" value="1"/>
</dbReference>
<evidence type="ECO:0000259" key="7">
    <source>
        <dbReference type="PROSITE" id="PS50020"/>
    </source>
</evidence>
<evidence type="ECO:0000256" key="6">
    <source>
        <dbReference type="SAM" id="MobiDB-lite"/>
    </source>
</evidence>
<evidence type="ECO:0000256" key="3">
    <source>
        <dbReference type="ARBA" id="ARBA00022840"/>
    </source>
</evidence>
<dbReference type="PANTHER" id="PTHR11528">
    <property type="entry name" value="HEAT SHOCK PROTEIN 90 FAMILY MEMBER"/>
    <property type="match status" value="1"/>
</dbReference>
<dbReference type="PROSITE" id="PS50020">
    <property type="entry name" value="WW_DOMAIN_2"/>
    <property type="match status" value="2"/>
</dbReference>
<dbReference type="SMART" id="SM00441">
    <property type="entry name" value="FF"/>
    <property type="match status" value="4"/>
</dbReference>
<dbReference type="Gene3D" id="3.30.565.10">
    <property type="entry name" value="Histidine kinase-like ATPase, C-terminal domain"/>
    <property type="match status" value="1"/>
</dbReference>
<dbReference type="Pfam" id="PF01846">
    <property type="entry name" value="FF"/>
    <property type="match status" value="3"/>
</dbReference>
<evidence type="ECO:0000256" key="5">
    <source>
        <dbReference type="SAM" id="Coils"/>
    </source>
</evidence>
<dbReference type="GO" id="GO:0005524">
    <property type="term" value="F:ATP binding"/>
    <property type="evidence" value="ECO:0007669"/>
    <property type="project" value="UniProtKB-KW"/>
</dbReference>
<feature type="coiled-coil region" evidence="5">
    <location>
        <begin position="116"/>
        <end position="150"/>
    </location>
</feature>
<dbReference type="InterPro" id="IPR019805">
    <property type="entry name" value="Heat_shock_protein_90_CS"/>
</dbReference>
<feature type="compositionally biased region" description="Basic and acidic residues" evidence="6">
    <location>
        <begin position="202"/>
        <end position="214"/>
    </location>
</feature>
<dbReference type="PRINTS" id="PR00775">
    <property type="entry name" value="HEATSHOCK90"/>
</dbReference>
<evidence type="ECO:0000313" key="10">
    <source>
        <dbReference type="Proteomes" id="UP000218334"/>
    </source>
</evidence>
<dbReference type="InterPro" id="IPR020575">
    <property type="entry name" value="Hsp90_N"/>
</dbReference>
<dbReference type="SUPFAM" id="SSF81698">
    <property type="entry name" value="FF domain"/>
    <property type="match status" value="4"/>
</dbReference>
<dbReference type="GO" id="GO:0016887">
    <property type="term" value="F:ATP hydrolysis activity"/>
    <property type="evidence" value="ECO:0007669"/>
    <property type="project" value="InterPro"/>
</dbReference>
<dbReference type="Gene3D" id="3.40.50.11260">
    <property type="match status" value="1"/>
</dbReference>
<dbReference type="InterPro" id="IPR002713">
    <property type="entry name" value="FF_domain"/>
</dbReference>
<dbReference type="PROSITE" id="PS51676">
    <property type="entry name" value="FF"/>
    <property type="match status" value="1"/>
</dbReference>
<keyword evidence="4" id="KW-0143">Chaperone</keyword>
<dbReference type="Pfam" id="PF13589">
    <property type="entry name" value="HATPase_c_3"/>
    <property type="match status" value="1"/>
</dbReference>
<evidence type="ECO:0000313" key="9">
    <source>
        <dbReference type="EMBL" id="PBK72579.1"/>
    </source>
</evidence>
<keyword evidence="2" id="KW-0547">Nucleotide-binding</keyword>